<keyword evidence="3" id="KW-1185">Reference proteome</keyword>
<dbReference type="Proteomes" id="UP000605970">
    <property type="component" value="Unassembled WGS sequence"/>
</dbReference>
<protein>
    <submittedName>
        <fullName evidence="2">Uncharacterized protein</fullName>
    </submittedName>
</protein>
<keyword evidence="1" id="KW-0732">Signal</keyword>
<evidence type="ECO:0000313" key="3">
    <source>
        <dbReference type="Proteomes" id="UP000605970"/>
    </source>
</evidence>
<feature type="signal peptide" evidence="1">
    <location>
        <begin position="1"/>
        <end position="26"/>
    </location>
</feature>
<evidence type="ECO:0000313" key="2">
    <source>
        <dbReference type="EMBL" id="KAF7635928.1"/>
    </source>
</evidence>
<evidence type="ECO:0000256" key="1">
    <source>
        <dbReference type="SAM" id="SignalP"/>
    </source>
</evidence>
<organism evidence="2 3">
    <name type="scientific">Meloidogyne graminicola</name>
    <dbReference type="NCBI Taxonomy" id="189291"/>
    <lineage>
        <taxon>Eukaryota</taxon>
        <taxon>Metazoa</taxon>
        <taxon>Ecdysozoa</taxon>
        <taxon>Nematoda</taxon>
        <taxon>Chromadorea</taxon>
        <taxon>Rhabditida</taxon>
        <taxon>Tylenchina</taxon>
        <taxon>Tylenchomorpha</taxon>
        <taxon>Tylenchoidea</taxon>
        <taxon>Meloidogynidae</taxon>
        <taxon>Meloidogyninae</taxon>
        <taxon>Meloidogyne</taxon>
    </lineage>
</organism>
<feature type="chain" id="PRO_5035721738" evidence="1">
    <location>
        <begin position="27"/>
        <end position="155"/>
    </location>
</feature>
<dbReference type="AlphaFoldDB" id="A0A8S9ZQN1"/>
<sequence>MFKKIIKNIIILFIFFLIFLPSMDDSYPFEQHIRGMTNWIFKKDYNKQFERNPGLIEAKNQVLSNYYKEYFLEETNKKAKEIKIKISILTYLSITKRLIDNYDLTDYLKNKIKIIKTDDKIIEINLLEYYKRIKEKVFNNNQINNDILCYIIQLF</sequence>
<gene>
    <name evidence="2" type="ORF">Mgra_00004648</name>
</gene>
<proteinExistence type="predicted"/>
<reference evidence="2" key="1">
    <citation type="journal article" date="2020" name="Ecol. Evol.">
        <title>Genome structure and content of the rice root-knot nematode (Meloidogyne graminicola).</title>
        <authorList>
            <person name="Phan N.T."/>
            <person name="Danchin E.G.J."/>
            <person name="Klopp C."/>
            <person name="Perfus-Barbeoch L."/>
            <person name="Kozlowski D.K."/>
            <person name="Koutsovoulos G.D."/>
            <person name="Lopez-Roques C."/>
            <person name="Bouchez O."/>
            <person name="Zahm M."/>
            <person name="Besnard G."/>
            <person name="Bellafiore S."/>
        </authorList>
    </citation>
    <scope>NUCLEOTIDE SEQUENCE</scope>
    <source>
        <strain evidence="2">VN-18</strain>
    </source>
</reference>
<comment type="caution">
    <text evidence="2">The sequence shown here is derived from an EMBL/GenBank/DDBJ whole genome shotgun (WGS) entry which is preliminary data.</text>
</comment>
<name>A0A8S9ZQN1_9BILA</name>
<dbReference type="EMBL" id="JABEBT010000036">
    <property type="protein sequence ID" value="KAF7635928.1"/>
    <property type="molecule type" value="Genomic_DNA"/>
</dbReference>
<accession>A0A8S9ZQN1</accession>
<feature type="non-terminal residue" evidence="2">
    <location>
        <position position="155"/>
    </location>
</feature>